<evidence type="ECO:0000256" key="5">
    <source>
        <dbReference type="ARBA" id="ARBA00023242"/>
    </source>
</evidence>
<gene>
    <name evidence="7" type="ORF">OC846_001987</name>
</gene>
<accession>A0AAN6GSX9</accession>
<sequence length="212" mass="23757">MSASVHPWLQAFAYAEWERCHSLSQPPPVPLLASASHSDVSAHTAFRPGKKAQIVKFLTFRPESDPLAALDIWAQVSDPEHFVACRFLAEAVTHFRQAVAPFVDLTSLKGAILLLKQARVAVWNDPIPAQIRNSPWASVRGPVLILEVAEWKVLGCIGEPTFWEGAQEICAPYRRRLVTVQRPVRSEEARREDDDLEAFALRGQCLRQWVTG</sequence>
<reference evidence="7" key="1">
    <citation type="journal article" date="2023" name="PhytoFront">
        <title>Draft Genome Resources of Seven Strains of Tilletia horrida, Causal Agent of Kernel Smut of Rice.</title>
        <authorList>
            <person name="Khanal S."/>
            <person name="Antony Babu S."/>
            <person name="Zhou X.G."/>
        </authorList>
    </citation>
    <scope>NUCLEOTIDE SEQUENCE</scope>
    <source>
        <strain evidence="7">TX6</strain>
    </source>
</reference>
<keyword evidence="3" id="KW-0158">Chromosome</keyword>
<dbReference type="GO" id="GO:0000781">
    <property type="term" value="C:chromosome, telomeric region"/>
    <property type="evidence" value="ECO:0007669"/>
    <property type="project" value="UniProtKB-SubCell"/>
</dbReference>
<dbReference type="Proteomes" id="UP001176517">
    <property type="component" value="Unassembled WGS sequence"/>
</dbReference>
<keyword evidence="8" id="KW-1185">Reference proteome</keyword>
<comment type="subcellular location">
    <subcellularLocation>
        <location evidence="2">Chromosome</location>
        <location evidence="2">Telomere</location>
    </subcellularLocation>
    <subcellularLocation>
        <location evidence="1">Nucleus</location>
    </subcellularLocation>
</comment>
<feature type="domain" description="Shelterin complex subunit TPP1/Est3" evidence="6">
    <location>
        <begin position="7"/>
        <end position="126"/>
    </location>
</feature>
<evidence type="ECO:0000313" key="7">
    <source>
        <dbReference type="EMBL" id="KAK0554737.1"/>
    </source>
</evidence>
<proteinExistence type="predicted"/>
<evidence type="ECO:0000313" key="8">
    <source>
        <dbReference type="Proteomes" id="UP001176517"/>
    </source>
</evidence>
<keyword evidence="4" id="KW-0779">Telomere</keyword>
<evidence type="ECO:0000259" key="6">
    <source>
        <dbReference type="Pfam" id="PF10341"/>
    </source>
</evidence>
<evidence type="ECO:0000256" key="1">
    <source>
        <dbReference type="ARBA" id="ARBA00004123"/>
    </source>
</evidence>
<evidence type="ECO:0000256" key="4">
    <source>
        <dbReference type="ARBA" id="ARBA00022895"/>
    </source>
</evidence>
<dbReference type="InterPro" id="IPR019437">
    <property type="entry name" value="TPP1/Est3"/>
</dbReference>
<protein>
    <recommendedName>
        <fullName evidence="6">Shelterin complex subunit TPP1/Est3 domain-containing protein</fullName>
    </recommendedName>
</protein>
<organism evidence="7 8">
    <name type="scientific">Tilletia horrida</name>
    <dbReference type="NCBI Taxonomy" id="155126"/>
    <lineage>
        <taxon>Eukaryota</taxon>
        <taxon>Fungi</taxon>
        <taxon>Dikarya</taxon>
        <taxon>Basidiomycota</taxon>
        <taxon>Ustilaginomycotina</taxon>
        <taxon>Exobasidiomycetes</taxon>
        <taxon>Tilletiales</taxon>
        <taxon>Tilletiaceae</taxon>
        <taxon>Tilletia</taxon>
    </lineage>
</organism>
<dbReference type="GO" id="GO:0005697">
    <property type="term" value="C:telomerase holoenzyme complex"/>
    <property type="evidence" value="ECO:0007669"/>
    <property type="project" value="InterPro"/>
</dbReference>
<dbReference type="GO" id="GO:0007004">
    <property type="term" value="P:telomere maintenance via telomerase"/>
    <property type="evidence" value="ECO:0007669"/>
    <property type="project" value="InterPro"/>
</dbReference>
<dbReference type="GO" id="GO:0042162">
    <property type="term" value="F:telomeric DNA binding"/>
    <property type="evidence" value="ECO:0007669"/>
    <property type="project" value="InterPro"/>
</dbReference>
<evidence type="ECO:0000256" key="3">
    <source>
        <dbReference type="ARBA" id="ARBA00022454"/>
    </source>
</evidence>
<evidence type="ECO:0000256" key="2">
    <source>
        <dbReference type="ARBA" id="ARBA00004574"/>
    </source>
</evidence>
<dbReference type="Pfam" id="PF10341">
    <property type="entry name" value="TPP1"/>
    <property type="match status" value="1"/>
</dbReference>
<name>A0AAN6GSX9_9BASI</name>
<keyword evidence="5" id="KW-0539">Nucleus</keyword>
<dbReference type="AlphaFoldDB" id="A0AAN6GSX9"/>
<comment type="caution">
    <text evidence="7">The sequence shown here is derived from an EMBL/GenBank/DDBJ whole genome shotgun (WGS) entry which is preliminary data.</text>
</comment>
<dbReference type="EMBL" id="JAPDMZ010000034">
    <property type="protein sequence ID" value="KAK0554737.1"/>
    <property type="molecule type" value="Genomic_DNA"/>
</dbReference>